<dbReference type="Pfam" id="PF07833">
    <property type="entry name" value="Cu_amine_oxidN1"/>
    <property type="match status" value="1"/>
</dbReference>
<evidence type="ECO:0000259" key="1">
    <source>
        <dbReference type="Pfam" id="PF07833"/>
    </source>
</evidence>
<dbReference type="PROSITE" id="PS51257">
    <property type="entry name" value="PROKAR_LIPOPROTEIN"/>
    <property type="match status" value="1"/>
</dbReference>
<dbReference type="SUPFAM" id="SSF55383">
    <property type="entry name" value="Copper amine oxidase, domain N"/>
    <property type="match status" value="1"/>
</dbReference>
<dbReference type="STRING" id="656914.SAMN00017405_0977"/>
<gene>
    <name evidence="2" type="ORF">SAMN00017405_0977</name>
</gene>
<organism evidence="2 3">
    <name type="scientific">Desulfonispora thiosulfatigenes DSM 11270</name>
    <dbReference type="NCBI Taxonomy" id="656914"/>
    <lineage>
        <taxon>Bacteria</taxon>
        <taxon>Bacillati</taxon>
        <taxon>Bacillota</taxon>
        <taxon>Clostridia</taxon>
        <taxon>Eubacteriales</taxon>
        <taxon>Peptococcaceae</taxon>
        <taxon>Desulfonispora</taxon>
    </lineage>
</organism>
<accession>A0A1W1UP80</accession>
<dbReference type="RefSeq" id="WP_084052223.1">
    <property type="nucleotide sequence ID" value="NZ_FWWT01000008.1"/>
</dbReference>
<reference evidence="2 3" key="1">
    <citation type="submission" date="2017-04" db="EMBL/GenBank/DDBJ databases">
        <authorList>
            <person name="Afonso C.L."/>
            <person name="Miller P.J."/>
            <person name="Scott M.A."/>
            <person name="Spackman E."/>
            <person name="Goraichik I."/>
            <person name="Dimitrov K.M."/>
            <person name="Suarez D.L."/>
            <person name="Swayne D.E."/>
        </authorList>
    </citation>
    <scope>NUCLEOTIDE SEQUENCE [LARGE SCALE GENOMIC DNA]</scope>
    <source>
        <strain evidence="2 3">DSM 11270</strain>
    </source>
</reference>
<dbReference type="EMBL" id="FWWT01000008">
    <property type="protein sequence ID" value="SMB82902.1"/>
    <property type="molecule type" value="Genomic_DNA"/>
</dbReference>
<dbReference type="AlphaFoldDB" id="A0A1W1UP80"/>
<name>A0A1W1UP80_DESTI</name>
<evidence type="ECO:0000313" key="2">
    <source>
        <dbReference type="EMBL" id="SMB82902.1"/>
    </source>
</evidence>
<proteinExistence type="predicted"/>
<dbReference type="InterPro" id="IPR036582">
    <property type="entry name" value="Mao_N_sf"/>
</dbReference>
<protein>
    <submittedName>
        <fullName evidence="2">Copper amine oxidase N-terminal domain-containing protein</fullName>
    </submittedName>
</protein>
<sequence>MNKIKVDKLKLHKTKILTLVLVPVLLIGLLTGCTPAELGLYDLQKEMSNLNVYETTGEVEIKLDQIPKEMQEEMGEKDLAMLQTLLKFSTLNYEMRVNVEDEFMDGSFYLKNKFTNGKEKLISYTIKGDNIYLKVDDLKIILERFSDNEEIKDFLAAVGDAKYIHINSQKDLETPLYGDGQIKKQRDISIKLLDGLVHEVYRDFELGMIEQKGDTYIVKLDANSLTNFLKPFLLYSLENSNKVGNFAKNFITNLNAEELKMFQLTPEMQTEAVKGIDELLTNISADKEEMKAQINQMDAFINPMIKETLGDSKIETKITKLAEGNYSSEQSIKIHIKDPANKDESFNMSLTEKATSKVIEPFEYSFPNKDLTSLELVAKKMPPKMNVSIDGNFYTLSKGLDTDFAEVEAKIINDRTYLPLRQIAEAFDEKVVWDETAKVAFIERGDKRTEITGTIIENTTFVQIRDFEKVGYGVKWNAKTQMVTIKKK</sequence>
<dbReference type="OrthoDB" id="9780101at2"/>
<evidence type="ECO:0000313" key="3">
    <source>
        <dbReference type="Proteomes" id="UP000192731"/>
    </source>
</evidence>
<dbReference type="Proteomes" id="UP000192731">
    <property type="component" value="Unassembled WGS sequence"/>
</dbReference>
<feature type="domain" description="Copper amine oxidase-like N-terminal" evidence="1">
    <location>
        <begin position="406"/>
        <end position="452"/>
    </location>
</feature>
<keyword evidence="3" id="KW-1185">Reference proteome</keyword>
<dbReference type="InterPro" id="IPR012854">
    <property type="entry name" value="Cu_amine_oxidase-like_N"/>
</dbReference>